<dbReference type="Pfam" id="PF19026">
    <property type="entry name" value="UBA_HYPK"/>
    <property type="match status" value="1"/>
</dbReference>
<dbReference type="SMART" id="SM01407">
    <property type="entry name" value="NAC"/>
    <property type="match status" value="1"/>
</dbReference>
<feature type="region of interest" description="Disordered" evidence="2">
    <location>
        <begin position="343"/>
        <end position="394"/>
    </location>
</feature>
<dbReference type="InterPro" id="IPR038187">
    <property type="entry name" value="NAC_A/B_dom_sf"/>
</dbReference>
<dbReference type="PROSITE" id="PS51151">
    <property type="entry name" value="NAC_AB"/>
    <property type="match status" value="1"/>
</dbReference>
<evidence type="ECO:0000259" key="4">
    <source>
        <dbReference type="PROSITE" id="PS51151"/>
    </source>
</evidence>
<dbReference type="Pfam" id="PF01849">
    <property type="entry name" value="NAC"/>
    <property type="match status" value="1"/>
</dbReference>
<dbReference type="InterPro" id="IPR044034">
    <property type="entry name" value="NAC-like_UBA"/>
</dbReference>
<dbReference type="CDD" id="cd22054">
    <property type="entry name" value="NAC_NACA"/>
    <property type="match status" value="1"/>
</dbReference>
<keyword evidence="3" id="KW-0472">Membrane</keyword>
<dbReference type="InterPro" id="IPR036691">
    <property type="entry name" value="Endo/exonu/phosph_ase_sf"/>
</dbReference>
<feature type="region of interest" description="Disordered" evidence="2">
    <location>
        <begin position="460"/>
        <end position="482"/>
    </location>
</feature>
<dbReference type="InterPro" id="IPR002715">
    <property type="entry name" value="Nas_poly-pep-assoc_cplx_dom"/>
</dbReference>
<evidence type="ECO:0000256" key="1">
    <source>
        <dbReference type="ARBA" id="ARBA00004000"/>
    </source>
</evidence>
<sequence>MLRKSFRDCLELEGGVRDVIDVPRMSPSVFSECHRICLLSQVWRDQGWLTWSEVAADTWVDEVPPRRAGCHVCGPFGPNLSLDLDHGPSREMSQASFLHSGFFGYLGLLSVGWAILGFFAPSLLIFLGLLNTPSPGNRIWLVWNAYKLDVEGLIRLSEGGIVALWMVLGDFNTTLDQSEICGYSTDHGHATGEFAQCLLGTSRIMLLRGAWFSWYNRREGSQRLWKHLDKILVNELWLELWPSSSYCCSHPRTSGHSPLLMEMETHTYRTIYNKVVIQEQDMLKKQAKMFWLKDGDACSRIFFQKVKAKHALDKVFQIQSTQGEQSVMTQSQEELLAAQLEQQKIDHDEPVIEDEDDDDDEDDEGDEDDAEGQEDTSGRSKQSRSEKKSRKAMLKLGMKPITGVSRVTVKKSMNIMFVISKPDVFKSPNSDTYVIFGEAKIEDLSSQLQTQDAEQFKAPNMNNVAPKPEPTTVPQDDEDVDETGVEQKDIELVMTQGGVSRARAVKALKDADGDIISAIMELTN</sequence>
<keyword evidence="3" id="KW-0812">Transmembrane</keyword>
<dbReference type="FunFam" id="2.20.70.30:FF:000002">
    <property type="entry name" value="Nascent polypeptide-associated complex (NAC), alpha subunit"/>
    <property type="match status" value="1"/>
</dbReference>
<comment type="function">
    <text evidence="1">May promote appropriate targeting of ribosome-nascent polypeptide complexes.</text>
</comment>
<feature type="domain" description="NAC-A/B" evidence="4">
    <location>
        <begin position="383"/>
        <end position="448"/>
    </location>
</feature>
<accession>A0AAW2WHF9</accession>
<evidence type="ECO:0000256" key="3">
    <source>
        <dbReference type="SAM" id="Phobius"/>
    </source>
</evidence>
<dbReference type="CDD" id="cd14415">
    <property type="entry name" value="UBA_NACA_NACP1"/>
    <property type="match status" value="1"/>
</dbReference>
<comment type="caution">
    <text evidence="5">The sequence shown here is derived from an EMBL/GenBank/DDBJ whole genome shotgun (WGS) entry which is preliminary data.</text>
</comment>
<gene>
    <name evidence="5" type="ORF">Slati_2491600</name>
</gene>
<feature type="transmembrane region" description="Helical" evidence="3">
    <location>
        <begin position="102"/>
        <end position="130"/>
    </location>
</feature>
<dbReference type="SUPFAM" id="SSF56219">
    <property type="entry name" value="DNase I-like"/>
    <property type="match status" value="1"/>
</dbReference>
<dbReference type="GO" id="GO:0005854">
    <property type="term" value="C:nascent polypeptide-associated complex"/>
    <property type="evidence" value="ECO:0007669"/>
    <property type="project" value="InterPro"/>
</dbReference>
<evidence type="ECO:0000256" key="2">
    <source>
        <dbReference type="SAM" id="MobiDB-lite"/>
    </source>
</evidence>
<dbReference type="Gene3D" id="1.10.8.10">
    <property type="entry name" value="DNA helicase RuvA subunit, C-terminal domain"/>
    <property type="match status" value="1"/>
</dbReference>
<reference evidence="5" key="1">
    <citation type="submission" date="2020-06" db="EMBL/GenBank/DDBJ databases">
        <authorList>
            <person name="Li T."/>
            <person name="Hu X."/>
            <person name="Zhang T."/>
            <person name="Song X."/>
            <person name="Zhang H."/>
            <person name="Dai N."/>
            <person name="Sheng W."/>
            <person name="Hou X."/>
            <person name="Wei L."/>
        </authorList>
    </citation>
    <scope>NUCLEOTIDE SEQUENCE</scope>
    <source>
        <strain evidence="5">KEN1</strain>
        <tissue evidence="5">Leaf</tissue>
    </source>
</reference>
<dbReference type="AlphaFoldDB" id="A0AAW2WHF9"/>
<dbReference type="Gene3D" id="3.60.10.10">
    <property type="entry name" value="Endonuclease/exonuclease/phosphatase"/>
    <property type="match status" value="1"/>
</dbReference>
<organism evidence="5">
    <name type="scientific">Sesamum latifolium</name>
    <dbReference type="NCBI Taxonomy" id="2727402"/>
    <lineage>
        <taxon>Eukaryota</taxon>
        <taxon>Viridiplantae</taxon>
        <taxon>Streptophyta</taxon>
        <taxon>Embryophyta</taxon>
        <taxon>Tracheophyta</taxon>
        <taxon>Spermatophyta</taxon>
        <taxon>Magnoliopsida</taxon>
        <taxon>eudicotyledons</taxon>
        <taxon>Gunneridae</taxon>
        <taxon>Pentapetalae</taxon>
        <taxon>asterids</taxon>
        <taxon>lamiids</taxon>
        <taxon>Lamiales</taxon>
        <taxon>Pedaliaceae</taxon>
        <taxon>Sesamum</taxon>
    </lineage>
</organism>
<evidence type="ECO:0000313" key="5">
    <source>
        <dbReference type="EMBL" id="KAL0440086.1"/>
    </source>
</evidence>
<protein>
    <submittedName>
        <fullName evidence="5">Nascent polypeptide-associated complex subunit alpha-like protein</fullName>
    </submittedName>
</protein>
<dbReference type="PANTHER" id="PTHR21713">
    <property type="entry name" value="NASCENT POLYPEPTIDE ASSOCIATED COMPLEX ALPHA SUBUNIT-RELATED"/>
    <property type="match status" value="1"/>
</dbReference>
<keyword evidence="3" id="KW-1133">Transmembrane helix</keyword>
<dbReference type="Gene3D" id="2.20.70.30">
    <property type="entry name" value="Nascent polypeptide-associated complex domain"/>
    <property type="match status" value="1"/>
</dbReference>
<dbReference type="InterPro" id="IPR016641">
    <property type="entry name" value="EGD2/NACA0like"/>
</dbReference>
<name>A0AAW2WHF9_9LAMI</name>
<proteinExistence type="predicted"/>
<reference evidence="5" key="2">
    <citation type="journal article" date="2024" name="Plant">
        <title>Genomic evolution and insights into agronomic trait innovations of Sesamum species.</title>
        <authorList>
            <person name="Miao H."/>
            <person name="Wang L."/>
            <person name="Qu L."/>
            <person name="Liu H."/>
            <person name="Sun Y."/>
            <person name="Le M."/>
            <person name="Wang Q."/>
            <person name="Wei S."/>
            <person name="Zheng Y."/>
            <person name="Lin W."/>
            <person name="Duan Y."/>
            <person name="Cao H."/>
            <person name="Xiong S."/>
            <person name="Wang X."/>
            <person name="Wei L."/>
            <person name="Li C."/>
            <person name="Ma Q."/>
            <person name="Ju M."/>
            <person name="Zhao R."/>
            <person name="Li G."/>
            <person name="Mu C."/>
            <person name="Tian Q."/>
            <person name="Mei H."/>
            <person name="Zhang T."/>
            <person name="Gao T."/>
            <person name="Zhang H."/>
        </authorList>
    </citation>
    <scope>NUCLEOTIDE SEQUENCE</scope>
    <source>
        <strain evidence="5">KEN1</strain>
    </source>
</reference>
<dbReference type="EMBL" id="JACGWN010000008">
    <property type="protein sequence ID" value="KAL0440086.1"/>
    <property type="molecule type" value="Genomic_DNA"/>
</dbReference>
<feature type="compositionally biased region" description="Acidic residues" evidence="2">
    <location>
        <begin position="351"/>
        <end position="374"/>
    </location>
</feature>